<comment type="caution">
    <text evidence="1">The sequence shown here is derived from an EMBL/GenBank/DDBJ whole genome shotgun (WGS) entry which is preliminary data.</text>
</comment>
<dbReference type="AlphaFoldDB" id="A0AAW1MHI9"/>
<sequence length="270" mass="30324">MPCLAFSTYTLTASILRQKGLQCAAVSFRAHFIHTYSINTSTKGPTVCSRLLPCAFALSNTCETLTTTATVPVAAAFEYHREHNGHNSLAFMPVVIQQSIFQTARQGDLPNCTSGYETFKMMKAAFAIHSDWTLSIQQTSYAESRLCHPQRLDPINTADVVCRYERPQRRVVGVSSVSEWDVPSNSSHKKNSDSYWPAEKKCNLAEAITDKWVKIKNYVAGRMTHVEPMWKSEGGKVYDFGIVSKAKRQFAHWKPHHVEISPFEAVTTAR</sequence>
<gene>
    <name evidence="1" type="ORF">QE152_g5549</name>
</gene>
<name>A0AAW1MHI9_POPJA</name>
<protein>
    <submittedName>
        <fullName evidence="1">Uncharacterized protein</fullName>
    </submittedName>
</protein>
<accession>A0AAW1MHI9</accession>
<reference evidence="1 2" key="1">
    <citation type="journal article" date="2024" name="BMC Genomics">
        <title>De novo assembly and annotation of Popillia japonica's genome with initial clues to its potential as an invasive pest.</title>
        <authorList>
            <person name="Cucini C."/>
            <person name="Boschi S."/>
            <person name="Funari R."/>
            <person name="Cardaioli E."/>
            <person name="Iannotti N."/>
            <person name="Marturano G."/>
            <person name="Paoli F."/>
            <person name="Bruttini M."/>
            <person name="Carapelli A."/>
            <person name="Frati F."/>
            <person name="Nardi F."/>
        </authorList>
    </citation>
    <scope>NUCLEOTIDE SEQUENCE [LARGE SCALE GENOMIC DNA]</scope>
    <source>
        <strain evidence="1">DMR45628</strain>
    </source>
</reference>
<dbReference type="EMBL" id="JASPKY010000033">
    <property type="protein sequence ID" value="KAK9747170.1"/>
    <property type="molecule type" value="Genomic_DNA"/>
</dbReference>
<proteinExistence type="predicted"/>
<dbReference type="Proteomes" id="UP001458880">
    <property type="component" value="Unassembled WGS sequence"/>
</dbReference>
<evidence type="ECO:0000313" key="1">
    <source>
        <dbReference type="EMBL" id="KAK9747170.1"/>
    </source>
</evidence>
<keyword evidence="2" id="KW-1185">Reference proteome</keyword>
<organism evidence="1 2">
    <name type="scientific">Popillia japonica</name>
    <name type="common">Japanese beetle</name>
    <dbReference type="NCBI Taxonomy" id="7064"/>
    <lineage>
        <taxon>Eukaryota</taxon>
        <taxon>Metazoa</taxon>
        <taxon>Ecdysozoa</taxon>
        <taxon>Arthropoda</taxon>
        <taxon>Hexapoda</taxon>
        <taxon>Insecta</taxon>
        <taxon>Pterygota</taxon>
        <taxon>Neoptera</taxon>
        <taxon>Endopterygota</taxon>
        <taxon>Coleoptera</taxon>
        <taxon>Polyphaga</taxon>
        <taxon>Scarabaeiformia</taxon>
        <taxon>Scarabaeidae</taxon>
        <taxon>Rutelinae</taxon>
        <taxon>Popillia</taxon>
    </lineage>
</organism>
<evidence type="ECO:0000313" key="2">
    <source>
        <dbReference type="Proteomes" id="UP001458880"/>
    </source>
</evidence>